<evidence type="ECO:0000313" key="2">
    <source>
        <dbReference type="Proteomes" id="UP001144341"/>
    </source>
</evidence>
<reference evidence="1" key="1">
    <citation type="submission" date="2022-12" db="EMBL/GenBank/DDBJ databases">
        <title>Genome sequence of SJ11.</title>
        <authorList>
            <person name="Woo H."/>
        </authorList>
    </citation>
    <scope>NUCLEOTIDE SEQUENCE</scope>
    <source>
        <strain evidence="1">SJ11</strain>
    </source>
</reference>
<dbReference type="EMBL" id="JAPWGL010000001">
    <property type="protein sequence ID" value="MCZ4221810.1"/>
    <property type="molecule type" value="Genomic_DNA"/>
</dbReference>
<protein>
    <recommendedName>
        <fullName evidence="3">Methyltransferase FkbM domain-containing protein</fullName>
    </recommendedName>
</protein>
<organism evidence="1 2">
    <name type="scientific">Pedobacter rhodius</name>
    <dbReference type="NCBI Taxonomy" id="3004098"/>
    <lineage>
        <taxon>Bacteria</taxon>
        <taxon>Pseudomonadati</taxon>
        <taxon>Bacteroidota</taxon>
        <taxon>Sphingobacteriia</taxon>
        <taxon>Sphingobacteriales</taxon>
        <taxon>Sphingobacteriaceae</taxon>
        <taxon>Pedobacter</taxon>
    </lineage>
</organism>
<name>A0ABT4KSB3_9SPHI</name>
<proteinExistence type="predicted"/>
<dbReference type="InterPro" id="IPR029063">
    <property type="entry name" value="SAM-dependent_MTases_sf"/>
</dbReference>
<dbReference type="RefSeq" id="WP_269413646.1">
    <property type="nucleotide sequence ID" value="NZ_JAPWGL010000001.1"/>
</dbReference>
<evidence type="ECO:0008006" key="3">
    <source>
        <dbReference type="Google" id="ProtNLM"/>
    </source>
</evidence>
<accession>A0ABT4KSB3</accession>
<keyword evidence="2" id="KW-1185">Reference proteome</keyword>
<dbReference type="Proteomes" id="UP001144341">
    <property type="component" value="Unassembled WGS sequence"/>
</dbReference>
<dbReference type="SUPFAM" id="SSF53335">
    <property type="entry name" value="S-adenosyl-L-methionine-dependent methyltransferases"/>
    <property type="match status" value="1"/>
</dbReference>
<comment type="caution">
    <text evidence="1">The sequence shown here is derived from an EMBL/GenBank/DDBJ whole genome shotgun (WGS) entry which is preliminary data.</text>
</comment>
<sequence length="244" mass="28650">MKFSKKNTHKLQVLLEMVGNSVYYGPFTGLKIPDSLIPHLTIPEVLGLYESCLFNVWSKLLSKNIKNILVVGGHYGYYSAGLSYFYQPDQVYIFETDITCHHLILDWIEPNNLNNFHIYESATEQIFKGWENEVDLIICDCEGEEMILLDPIQFPWQQQTKIVIELHPFYRENLTGTISKKFSKTHHLELIYDDFEEDKKIQQVLSGLDLDNLNYIKHPKHRWIIKEGKKIYTSGIFMFLEPKL</sequence>
<gene>
    <name evidence="1" type="ORF">O0931_00715</name>
</gene>
<evidence type="ECO:0000313" key="1">
    <source>
        <dbReference type="EMBL" id="MCZ4221810.1"/>
    </source>
</evidence>